<evidence type="ECO:0000259" key="1">
    <source>
        <dbReference type="Pfam" id="PF00296"/>
    </source>
</evidence>
<reference evidence="2 3" key="1">
    <citation type="submission" date="2019-03" db="EMBL/GenBank/DDBJ databases">
        <title>Genomic Encyclopedia of Type Strains, Phase IV (KMG-IV): sequencing the most valuable type-strain genomes for metagenomic binning, comparative biology and taxonomic classification.</title>
        <authorList>
            <person name="Goeker M."/>
        </authorList>
    </citation>
    <scope>NUCLEOTIDE SEQUENCE [LARGE SCALE GENOMIC DNA]</scope>
    <source>
        <strain evidence="2 3">DSM 26377</strain>
    </source>
</reference>
<sequence length="363" mass="41298">MDVGVLGVFQNWHKDLSDEQMFMEELKLLERCEELGFDSIWMAEHHFDDYSMCPDNMQALSYLAGRTKKIKLATGAVILPWNNPLRVVEKMTMLDHLSGGRMMFGMGRGLAKMEYKGFGIDMNEARERFDESAPMIIEGLETGYVEGNGKFYPQPRVEVRPKPSRGIRDRLFCVAMSPDSVDIAAKLGATMTSFIQYDISKHAPEILRYKKMFREIHGREAPPPVLTDFCYVDTDMAEAERVSKEYIAQYFLSVCKHYEFTGTHFDNTKGYKSYGEGAALIRQFGLEASAEAYRHAQSWGTPDKVLANYARWRDLIGDFSLNTVFSFAGLPFAQCERSQRLFAAEVLPRLRQTMDAPAQAKAA</sequence>
<gene>
    <name evidence="2" type="ORF">DFR24_3018</name>
</gene>
<dbReference type="InterPro" id="IPR011251">
    <property type="entry name" value="Luciferase-like_dom"/>
</dbReference>
<dbReference type="OrthoDB" id="7903015at2"/>
<dbReference type="InterPro" id="IPR036661">
    <property type="entry name" value="Luciferase-like_sf"/>
</dbReference>
<dbReference type="RefSeq" id="WP_133882175.1">
    <property type="nucleotide sequence ID" value="NZ_MWIN01000002.1"/>
</dbReference>
<protein>
    <submittedName>
        <fullName evidence="2">Alkanesulfonate monooxygenase SsuD/methylene tetrahydromethanopterin reductase-like flavin-dependent oxidoreductase (Luciferase family)</fullName>
    </submittedName>
</protein>
<keyword evidence="3" id="KW-1185">Reference proteome</keyword>
<name>A0A4R7P4C6_9GAMM</name>
<organism evidence="2 3">
    <name type="scientific">Panacagrimonas perspica</name>
    <dbReference type="NCBI Taxonomy" id="381431"/>
    <lineage>
        <taxon>Bacteria</taxon>
        <taxon>Pseudomonadati</taxon>
        <taxon>Pseudomonadota</taxon>
        <taxon>Gammaproteobacteria</taxon>
        <taxon>Nevskiales</taxon>
        <taxon>Nevskiaceae</taxon>
        <taxon>Panacagrimonas</taxon>
    </lineage>
</organism>
<dbReference type="Proteomes" id="UP000295341">
    <property type="component" value="Unassembled WGS sequence"/>
</dbReference>
<dbReference type="PANTHER" id="PTHR30137:SF6">
    <property type="entry name" value="LUCIFERASE-LIKE MONOOXYGENASE"/>
    <property type="match status" value="1"/>
</dbReference>
<keyword evidence="2" id="KW-0503">Monooxygenase</keyword>
<feature type="domain" description="Luciferase-like" evidence="1">
    <location>
        <begin position="1"/>
        <end position="316"/>
    </location>
</feature>
<proteinExistence type="predicted"/>
<dbReference type="InterPro" id="IPR050766">
    <property type="entry name" value="Bact_Lucif_Oxidored"/>
</dbReference>
<dbReference type="EMBL" id="SOBT01000009">
    <property type="protein sequence ID" value="TDU28643.1"/>
    <property type="molecule type" value="Genomic_DNA"/>
</dbReference>
<accession>A0A4R7P4C6</accession>
<comment type="caution">
    <text evidence="2">The sequence shown here is derived from an EMBL/GenBank/DDBJ whole genome shotgun (WGS) entry which is preliminary data.</text>
</comment>
<dbReference type="GO" id="GO:0005829">
    <property type="term" value="C:cytosol"/>
    <property type="evidence" value="ECO:0007669"/>
    <property type="project" value="TreeGrafter"/>
</dbReference>
<keyword evidence="2" id="KW-0560">Oxidoreductase</keyword>
<dbReference type="SUPFAM" id="SSF51679">
    <property type="entry name" value="Bacterial luciferase-like"/>
    <property type="match status" value="1"/>
</dbReference>
<evidence type="ECO:0000313" key="3">
    <source>
        <dbReference type="Proteomes" id="UP000295341"/>
    </source>
</evidence>
<evidence type="ECO:0000313" key="2">
    <source>
        <dbReference type="EMBL" id="TDU28643.1"/>
    </source>
</evidence>
<dbReference type="AlphaFoldDB" id="A0A4R7P4C6"/>
<dbReference type="Pfam" id="PF00296">
    <property type="entry name" value="Bac_luciferase"/>
    <property type="match status" value="1"/>
</dbReference>
<dbReference type="PANTHER" id="PTHR30137">
    <property type="entry name" value="LUCIFERASE-LIKE MONOOXYGENASE"/>
    <property type="match status" value="1"/>
</dbReference>
<dbReference type="GO" id="GO:0016705">
    <property type="term" value="F:oxidoreductase activity, acting on paired donors, with incorporation or reduction of molecular oxygen"/>
    <property type="evidence" value="ECO:0007669"/>
    <property type="project" value="InterPro"/>
</dbReference>
<dbReference type="GO" id="GO:0004497">
    <property type="term" value="F:monooxygenase activity"/>
    <property type="evidence" value="ECO:0007669"/>
    <property type="project" value="UniProtKB-KW"/>
</dbReference>
<dbReference type="Gene3D" id="3.20.20.30">
    <property type="entry name" value="Luciferase-like domain"/>
    <property type="match status" value="1"/>
</dbReference>